<keyword evidence="2" id="KW-0614">Plasmid</keyword>
<sequence>MNTLGTVSKWGQSLGIRIPKHLAQKMRIQEGEKVEMTFQNGGITIKPAMTIDWLMEGIERNNRHELILDDIILGEEKWWK</sequence>
<dbReference type="GO" id="GO:0003677">
    <property type="term" value="F:DNA binding"/>
    <property type="evidence" value="ECO:0007669"/>
    <property type="project" value="UniProtKB-KW"/>
</dbReference>
<gene>
    <name evidence="2" type="ORF">AsAng_0064680</name>
</gene>
<proteinExistence type="predicted"/>
<dbReference type="Pfam" id="PF04014">
    <property type="entry name" value="MazE_antitoxin"/>
    <property type="match status" value="1"/>
</dbReference>
<dbReference type="KEGG" id="aup:AsAng_0064680"/>
<dbReference type="EMBL" id="AP026869">
    <property type="protein sequence ID" value="BDS15684.1"/>
    <property type="molecule type" value="Genomic_DNA"/>
</dbReference>
<evidence type="ECO:0000313" key="2">
    <source>
        <dbReference type="EMBL" id="BDS15684.1"/>
    </source>
</evidence>
<feature type="domain" description="SpoVT-AbrB" evidence="1">
    <location>
        <begin position="8"/>
        <end position="53"/>
    </location>
</feature>
<dbReference type="Gene3D" id="2.10.260.10">
    <property type="match status" value="1"/>
</dbReference>
<evidence type="ECO:0000259" key="1">
    <source>
        <dbReference type="SMART" id="SM00966"/>
    </source>
</evidence>
<name>A0A916DW04_9BACT</name>
<dbReference type="SMART" id="SM00966">
    <property type="entry name" value="SpoVT_AbrB"/>
    <property type="match status" value="1"/>
</dbReference>
<dbReference type="SUPFAM" id="SSF89447">
    <property type="entry name" value="AbrB/MazE/MraZ-like"/>
    <property type="match status" value="1"/>
</dbReference>
<geneLocation type="plasmid" evidence="2 3">
    <name>pAUEb</name>
</geneLocation>
<organism evidence="2 3">
    <name type="scientific">Aureispira anguillae</name>
    <dbReference type="NCBI Taxonomy" id="2864201"/>
    <lineage>
        <taxon>Bacteria</taxon>
        <taxon>Pseudomonadati</taxon>
        <taxon>Bacteroidota</taxon>
        <taxon>Saprospiria</taxon>
        <taxon>Saprospirales</taxon>
        <taxon>Saprospiraceae</taxon>
        <taxon>Aureispira</taxon>
    </lineage>
</organism>
<dbReference type="Proteomes" id="UP001060919">
    <property type="component" value="Plasmid pAUEb"/>
</dbReference>
<evidence type="ECO:0000313" key="3">
    <source>
        <dbReference type="Proteomes" id="UP001060919"/>
    </source>
</evidence>
<reference evidence="2" key="1">
    <citation type="submission" date="2022-09" db="EMBL/GenBank/DDBJ databases">
        <title>Aureispira anguillicida sp. nov., isolated from Leptocephalus of Japanese eel Anguilla japonica.</title>
        <authorList>
            <person name="Yuasa K."/>
            <person name="Mekata T."/>
            <person name="Ikunari K."/>
        </authorList>
    </citation>
    <scope>NUCLEOTIDE SEQUENCE</scope>
    <source>
        <strain evidence="2">EL160426</strain>
        <plasmid evidence="2">pAUEb</plasmid>
    </source>
</reference>
<accession>A0A916DW04</accession>
<dbReference type="AlphaFoldDB" id="A0A916DW04"/>
<keyword evidence="2" id="KW-0238">DNA-binding</keyword>
<dbReference type="InterPro" id="IPR007159">
    <property type="entry name" value="SpoVT-AbrB_dom"/>
</dbReference>
<dbReference type="InterPro" id="IPR037914">
    <property type="entry name" value="SpoVT-AbrB_sf"/>
</dbReference>
<dbReference type="RefSeq" id="WP_264793721.1">
    <property type="nucleotide sequence ID" value="NZ_AP026869.1"/>
</dbReference>
<protein>
    <submittedName>
        <fullName evidence="2">AbrB/MazE/SpoVT family DNA-binding domain-containing protein</fullName>
    </submittedName>
</protein>
<keyword evidence="3" id="KW-1185">Reference proteome</keyword>